<organism evidence="2 3">
    <name type="scientific">Armillaria tabescens</name>
    <name type="common">Ringless honey mushroom</name>
    <name type="synonym">Agaricus tabescens</name>
    <dbReference type="NCBI Taxonomy" id="1929756"/>
    <lineage>
        <taxon>Eukaryota</taxon>
        <taxon>Fungi</taxon>
        <taxon>Dikarya</taxon>
        <taxon>Basidiomycota</taxon>
        <taxon>Agaricomycotina</taxon>
        <taxon>Agaricomycetes</taxon>
        <taxon>Agaricomycetidae</taxon>
        <taxon>Agaricales</taxon>
        <taxon>Marasmiineae</taxon>
        <taxon>Physalacriaceae</taxon>
        <taxon>Desarmillaria</taxon>
    </lineage>
</organism>
<dbReference type="EMBL" id="JAUEPS010000028">
    <property type="protein sequence ID" value="KAK0454029.1"/>
    <property type="molecule type" value="Genomic_DNA"/>
</dbReference>
<keyword evidence="1" id="KW-0812">Transmembrane</keyword>
<reference evidence="2" key="1">
    <citation type="submission" date="2023-06" db="EMBL/GenBank/DDBJ databases">
        <authorList>
            <consortium name="Lawrence Berkeley National Laboratory"/>
            <person name="Ahrendt S."/>
            <person name="Sahu N."/>
            <person name="Indic B."/>
            <person name="Wong-Bajracharya J."/>
            <person name="Merenyi Z."/>
            <person name="Ke H.-M."/>
            <person name="Monk M."/>
            <person name="Kocsube S."/>
            <person name="Drula E."/>
            <person name="Lipzen A."/>
            <person name="Balint B."/>
            <person name="Henrissat B."/>
            <person name="Andreopoulos B."/>
            <person name="Martin F.M."/>
            <person name="Harder C.B."/>
            <person name="Rigling D."/>
            <person name="Ford K.L."/>
            <person name="Foster G.D."/>
            <person name="Pangilinan J."/>
            <person name="Papanicolaou A."/>
            <person name="Barry K."/>
            <person name="LaButti K."/>
            <person name="Viragh M."/>
            <person name="Koriabine M."/>
            <person name="Yan M."/>
            <person name="Riley R."/>
            <person name="Champramary S."/>
            <person name="Plett K.L."/>
            <person name="Tsai I.J."/>
            <person name="Slot J."/>
            <person name="Sipos G."/>
            <person name="Plett J."/>
            <person name="Nagy L.G."/>
            <person name="Grigoriev I.V."/>
        </authorList>
    </citation>
    <scope>NUCLEOTIDE SEQUENCE</scope>
    <source>
        <strain evidence="2">CCBAS 213</strain>
    </source>
</reference>
<keyword evidence="1" id="KW-0472">Membrane</keyword>
<dbReference type="Proteomes" id="UP001175211">
    <property type="component" value="Unassembled WGS sequence"/>
</dbReference>
<feature type="transmembrane region" description="Helical" evidence="1">
    <location>
        <begin position="202"/>
        <end position="222"/>
    </location>
</feature>
<keyword evidence="3" id="KW-1185">Reference proteome</keyword>
<feature type="transmembrane region" description="Helical" evidence="1">
    <location>
        <begin position="154"/>
        <end position="181"/>
    </location>
</feature>
<evidence type="ECO:0000256" key="1">
    <source>
        <dbReference type="SAM" id="Phobius"/>
    </source>
</evidence>
<feature type="transmembrane region" description="Helical" evidence="1">
    <location>
        <begin position="123"/>
        <end position="142"/>
    </location>
</feature>
<sequence>MFQILDATLNSGILLALLHGIYTGIFAVTLWNIFINKCWPIRRALVVVIILLHTLTTVNLAVQWSFICSAFIENGQSFWTVYYKLDSVNQAVSFESGIPSSMSTIVADSYIIWCCWMVWGRRWLIVLLPILSLIFATVSKSIETYHVYSSGSSSVFLTLYLSSILATTLWCTLLIIFRILTVTGVRHGVGGQLRVFRRFIEVLVESSALYSIVLILYLAFYIRIDFGWYYLDKIVGIMKGVAPTLLVGRAVAGHTRPTEEHDDSATVSTLRFQMASQSSQPSQPSTSSIQESTMQSAVLEVDIEAQREWSDELVVVVERTQ</sequence>
<gene>
    <name evidence="2" type="ORF">EV420DRAFT_616076</name>
</gene>
<protein>
    <submittedName>
        <fullName evidence="2">Uncharacterized protein</fullName>
    </submittedName>
</protein>
<dbReference type="AlphaFoldDB" id="A0AA39K6C3"/>
<dbReference type="RefSeq" id="XP_060328417.1">
    <property type="nucleotide sequence ID" value="XM_060482800.1"/>
</dbReference>
<accession>A0AA39K6C3</accession>
<dbReference type="GeneID" id="85366348"/>
<feature type="transmembrane region" description="Helical" evidence="1">
    <location>
        <begin position="45"/>
        <end position="72"/>
    </location>
</feature>
<evidence type="ECO:0000313" key="3">
    <source>
        <dbReference type="Proteomes" id="UP001175211"/>
    </source>
</evidence>
<feature type="transmembrane region" description="Helical" evidence="1">
    <location>
        <begin position="12"/>
        <end position="33"/>
    </location>
</feature>
<evidence type="ECO:0000313" key="2">
    <source>
        <dbReference type="EMBL" id="KAK0454029.1"/>
    </source>
</evidence>
<feature type="transmembrane region" description="Helical" evidence="1">
    <location>
        <begin position="234"/>
        <end position="252"/>
    </location>
</feature>
<proteinExistence type="predicted"/>
<comment type="caution">
    <text evidence="2">The sequence shown here is derived from an EMBL/GenBank/DDBJ whole genome shotgun (WGS) entry which is preliminary data.</text>
</comment>
<name>A0AA39K6C3_ARMTA</name>
<keyword evidence="1" id="KW-1133">Transmembrane helix</keyword>